<dbReference type="CDD" id="cd00586">
    <property type="entry name" value="4HBT"/>
    <property type="match status" value="1"/>
</dbReference>
<dbReference type="AlphaFoldDB" id="A0A1M5G2A7"/>
<protein>
    <submittedName>
        <fullName evidence="4">Acyl-CoA thioester hydrolase</fullName>
    </submittedName>
</protein>
<sequence length="132" mass="15479">MGTFEKTIKVVEDDLDDLNHVNNVRYVQWMQDIAKEHWRAKAPKDLINNTVWVVLTHHITYKSAAKLDDVILMKTYIDKTKGPVSVRIVEMYNKENNQLLVKSKTEWCLLNSETFKPMRISPEIESIFLTQT</sequence>
<dbReference type="InterPro" id="IPR050563">
    <property type="entry name" value="4-hydroxybenzoyl-CoA_TE"/>
</dbReference>
<dbReference type="InterPro" id="IPR002864">
    <property type="entry name" value="Acyl-ACP_thioesterase_NHD"/>
</dbReference>
<gene>
    <name evidence="4" type="ORF">SAMN03080594_11076</name>
</gene>
<reference evidence="5" key="1">
    <citation type="submission" date="2016-11" db="EMBL/GenBank/DDBJ databases">
        <authorList>
            <person name="Varghese N."/>
            <person name="Submissions S."/>
        </authorList>
    </citation>
    <scope>NUCLEOTIDE SEQUENCE [LARGE SCALE GENOMIC DNA]</scope>
    <source>
        <strain evidence="5">DSM 17539</strain>
    </source>
</reference>
<evidence type="ECO:0000256" key="1">
    <source>
        <dbReference type="ARBA" id="ARBA00005953"/>
    </source>
</evidence>
<dbReference type="Gene3D" id="3.10.129.10">
    <property type="entry name" value="Hotdog Thioesterase"/>
    <property type="match status" value="1"/>
</dbReference>
<dbReference type="GO" id="GO:0006633">
    <property type="term" value="P:fatty acid biosynthetic process"/>
    <property type="evidence" value="ECO:0007669"/>
    <property type="project" value="InterPro"/>
</dbReference>
<organism evidence="4 5">
    <name type="scientific">Arenibacter palladensis</name>
    <dbReference type="NCBI Taxonomy" id="237373"/>
    <lineage>
        <taxon>Bacteria</taxon>
        <taxon>Pseudomonadati</taxon>
        <taxon>Bacteroidota</taxon>
        <taxon>Flavobacteriia</taxon>
        <taxon>Flavobacteriales</taxon>
        <taxon>Flavobacteriaceae</taxon>
        <taxon>Arenibacter</taxon>
    </lineage>
</organism>
<evidence type="ECO:0000313" key="4">
    <source>
        <dbReference type="EMBL" id="SHF97905.1"/>
    </source>
</evidence>
<keyword evidence="5" id="KW-1185">Reference proteome</keyword>
<dbReference type="PANTHER" id="PTHR31793:SF27">
    <property type="entry name" value="NOVEL THIOESTERASE SUPERFAMILY DOMAIN AND SAPOSIN A-TYPE DOMAIN CONTAINING PROTEIN (0610012H03RIK)"/>
    <property type="match status" value="1"/>
</dbReference>
<evidence type="ECO:0000259" key="3">
    <source>
        <dbReference type="Pfam" id="PF01643"/>
    </source>
</evidence>
<feature type="domain" description="Acyl-ACP thioesterase N-terminal hotdog" evidence="3">
    <location>
        <begin position="4"/>
        <end position="127"/>
    </location>
</feature>
<dbReference type="SUPFAM" id="SSF54637">
    <property type="entry name" value="Thioesterase/thiol ester dehydrase-isomerase"/>
    <property type="match status" value="1"/>
</dbReference>
<dbReference type="Pfam" id="PF01643">
    <property type="entry name" value="Acyl-ACP_TE"/>
    <property type="match status" value="1"/>
</dbReference>
<accession>A0A1M5G2A7</accession>
<dbReference type="PANTHER" id="PTHR31793">
    <property type="entry name" value="4-HYDROXYBENZOYL-COA THIOESTERASE FAMILY MEMBER"/>
    <property type="match status" value="1"/>
</dbReference>
<keyword evidence="2 4" id="KW-0378">Hydrolase</keyword>
<dbReference type="InterPro" id="IPR029069">
    <property type="entry name" value="HotDog_dom_sf"/>
</dbReference>
<evidence type="ECO:0000256" key="2">
    <source>
        <dbReference type="ARBA" id="ARBA00022801"/>
    </source>
</evidence>
<dbReference type="RefSeq" id="WP_072864921.1">
    <property type="nucleotide sequence ID" value="NZ_FQUX01000010.1"/>
</dbReference>
<comment type="similarity">
    <text evidence="1">Belongs to the 4-hydroxybenzoyl-CoA thioesterase family.</text>
</comment>
<evidence type="ECO:0000313" key="5">
    <source>
        <dbReference type="Proteomes" id="UP000184406"/>
    </source>
</evidence>
<dbReference type="OrthoDB" id="9801517at2"/>
<proteinExistence type="inferred from homology"/>
<name>A0A1M5G2A7_9FLAO</name>
<dbReference type="Proteomes" id="UP000184406">
    <property type="component" value="Unassembled WGS sequence"/>
</dbReference>
<dbReference type="GO" id="GO:0047617">
    <property type="term" value="F:fatty acyl-CoA hydrolase activity"/>
    <property type="evidence" value="ECO:0007669"/>
    <property type="project" value="TreeGrafter"/>
</dbReference>
<dbReference type="EMBL" id="FQUX01000010">
    <property type="protein sequence ID" value="SHF97905.1"/>
    <property type="molecule type" value="Genomic_DNA"/>
</dbReference>